<sequence>MVVMDHGSKRVESNQRLKELAIKVDERIKQNQLPSYLGCSHCHMELADPTLSSVVKEVVQSEGVKDFLVHPLFISPLGKHVRVDIPEIVREINEEMKGDGVSVEMGKVFGDDLDKLVDGIVSVVIEEDDDVGGYEGGDGLGGFQAILDMIKSQEEASGQQQ</sequence>
<evidence type="ECO:0008006" key="5">
    <source>
        <dbReference type="Google" id="ProtNLM"/>
    </source>
</evidence>
<dbReference type="PANTHER" id="PTHR33542">
    <property type="entry name" value="SIROHYDROCHLORIN FERROCHELATASE, CHLOROPLASTIC"/>
    <property type="match status" value="1"/>
</dbReference>
<dbReference type="AlphaFoldDB" id="A0A9W7GPY0"/>
<dbReference type="InterPro" id="IPR002762">
    <property type="entry name" value="CbiX-like"/>
</dbReference>
<name>A0A9W7GPY0_9STRA</name>
<dbReference type="GO" id="GO:0016829">
    <property type="term" value="F:lyase activity"/>
    <property type="evidence" value="ECO:0007669"/>
    <property type="project" value="UniProtKB-KW"/>
</dbReference>
<dbReference type="Pfam" id="PF01903">
    <property type="entry name" value="CbiX"/>
    <property type="match status" value="1"/>
</dbReference>
<keyword evidence="2" id="KW-0456">Lyase</keyword>
<reference evidence="4" key="1">
    <citation type="journal article" date="2023" name="Commun. Biol.">
        <title>Genome analysis of Parmales, the sister group of diatoms, reveals the evolutionary specialization of diatoms from phago-mixotrophs to photoautotrophs.</title>
        <authorList>
            <person name="Ban H."/>
            <person name="Sato S."/>
            <person name="Yoshikawa S."/>
            <person name="Yamada K."/>
            <person name="Nakamura Y."/>
            <person name="Ichinomiya M."/>
            <person name="Sato N."/>
            <person name="Blanc-Mathieu R."/>
            <person name="Endo H."/>
            <person name="Kuwata A."/>
            <person name="Ogata H."/>
        </authorList>
    </citation>
    <scope>NUCLEOTIDE SEQUENCE [LARGE SCALE GENOMIC DNA]</scope>
</reference>
<evidence type="ECO:0000313" key="4">
    <source>
        <dbReference type="Proteomes" id="UP001165065"/>
    </source>
</evidence>
<accession>A0A9W7GPY0</accession>
<dbReference type="InterPro" id="IPR050963">
    <property type="entry name" value="Sirohydro_Cobaltochel/CbiX"/>
</dbReference>
<dbReference type="SUPFAM" id="SSF53800">
    <property type="entry name" value="Chelatase"/>
    <property type="match status" value="1"/>
</dbReference>
<protein>
    <recommendedName>
        <fullName evidence="5">Sirohydrochlorin cobaltochelatase</fullName>
    </recommendedName>
</protein>
<keyword evidence="4" id="KW-1185">Reference proteome</keyword>
<dbReference type="Gene3D" id="3.40.50.1400">
    <property type="match status" value="1"/>
</dbReference>
<keyword evidence="1" id="KW-0479">Metal-binding</keyword>
<organism evidence="3 4">
    <name type="scientific">Triparma columacea</name>
    <dbReference type="NCBI Taxonomy" id="722753"/>
    <lineage>
        <taxon>Eukaryota</taxon>
        <taxon>Sar</taxon>
        <taxon>Stramenopiles</taxon>
        <taxon>Ochrophyta</taxon>
        <taxon>Bolidophyceae</taxon>
        <taxon>Parmales</taxon>
        <taxon>Triparmaceae</taxon>
        <taxon>Triparma</taxon>
    </lineage>
</organism>
<dbReference type="PANTHER" id="PTHR33542:SF3">
    <property type="entry name" value="SIROHYDROCHLORIN FERROCHELATASE, CHLOROPLASTIC"/>
    <property type="match status" value="1"/>
</dbReference>
<comment type="caution">
    <text evidence="3">The sequence shown here is derived from an EMBL/GenBank/DDBJ whole genome shotgun (WGS) entry which is preliminary data.</text>
</comment>
<dbReference type="Proteomes" id="UP001165065">
    <property type="component" value="Unassembled WGS sequence"/>
</dbReference>
<dbReference type="EMBL" id="BRYA01000406">
    <property type="protein sequence ID" value="GMI48548.1"/>
    <property type="molecule type" value="Genomic_DNA"/>
</dbReference>
<gene>
    <name evidence="3" type="ORF">TrCOL_g2432</name>
</gene>
<evidence type="ECO:0000313" key="3">
    <source>
        <dbReference type="EMBL" id="GMI48548.1"/>
    </source>
</evidence>
<evidence type="ECO:0000256" key="1">
    <source>
        <dbReference type="ARBA" id="ARBA00022723"/>
    </source>
</evidence>
<dbReference type="CDD" id="cd03416">
    <property type="entry name" value="CbiX_SirB_N"/>
    <property type="match status" value="1"/>
</dbReference>
<proteinExistence type="predicted"/>
<dbReference type="GO" id="GO:0046872">
    <property type="term" value="F:metal ion binding"/>
    <property type="evidence" value="ECO:0007669"/>
    <property type="project" value="UniProtKB-KW"/>
</dbReference>
<evidence type="ECO:0000256" key="2">
    <source>
        <dbReference type="ARBA" id="ARBA00023239"/>
    </source>
</evidence>
<dbReference type="OrthoDB" id="3543at2759"/>